<keyword evidence="2" id="KW-1185">Reference proteome</keyword>
<organism evidence="1 2">
    <name type="scientific">Bradyrhizobium iriomotense</name>
    <dbReference type="NCBI Taxonomy" id="441950"/>
    <lineage>
        <taxon>Bacteria</taxon>
        <taxon>Pseudomonadati</taxon>
        <taxon>Pseudomonadota</taxon>
        <taxon>Alphaproteobacteria</taxon>
        <taxon>Hyphomicrobiales</taxon>
        <taxon>Nitrobacteraceae</taxon>
        <taxon>Bradyrhizobium</taxon>
    </lineage>
</organism>
<evidence type="ECO:0000313" key="1">
    <source>
        <dbReference type="EMBL" id="GLR87613.1"/>
    </source>
</evidence>
<accession>A0ABQ6B0C7</accession>
<protein>
    <submittedName>
        <fullName evidence="1">Uncharacterized protein</fullName>
    </submittedName>
</protein>
<comment type="caution">
    <text evidence="1">The sequence shown here is derived from an EMBL/GenBank/DDBJ whole genome shotgun (WGS) entry which is preliminary data.</text>
</comment>
<gene>
    <name evidence="1" type="ORF">GCM10007857_43240</name>
</gene>
<reference evidence="2" key="1">
    <citation type="journal article" date="2019" name="Int. J. Syst. Evol. Microbiol.">
        <title>The Global Catalogue of Microorganisms (GCM) 10K type strain sequencing project: providing services to taxonomists for standard genome sequencing and annotation.</title>
        <authorList>
            <consortium name="The Broad Institute Genomics Platform"/>
            <consortium name="The Broad Institute Genome Sequencing Center for Infectious Disease"/>
            <person name="Wu L."/>
            <person name="Ma J."/>
        </authorList>
    </citation>
    <scope>NUCLEOTIDE SEQUENCE [LARGE SCALE GENOMIC DNA]</scope>
    <source>
        <strain evidence="2">NBRC 102520</strain>
    </source>
</reference>
<dbReference type="EMBL" id="BSOW01000015">
    <property type="protein sequence ID" value="GLR87613.1"/>
    <property type="molecule type" value="Genomic_DNA"/>
</dbReference>
<dbReference type="Proteomes" id="UP001156905">
    <property type="component" value="Unassembled WGS sequence"/>
</dbReference>
<evidence type="ECO:0000313" key="2">
    <source>
        <dbReference type="Proteomes" id="UP001156905"/>
    </source>
</evidence>
<name>A0ABQ6B0C7_9BRAD</name>
<sequence length="95" mass="9825">MDHAALVGIVDGPALGLELHLRAMPVGSGQHGAAAIAASDELGREMGDGHGRKRSLRRTNMRFVGIGLPIRGGKQDVAPATYYCALGNRSFGTAG</sequence>
<proteinExistence type="predicted"/>